<feature type="transmembrane region" description="Helical" evidence="11">
    <location>
        <begin position="115"/>
        <end position="141"/>
    </location>
</feature>
<dbReference type="Pfam" id="PF00520">
    <property type="entry name" value="Ion_trans"/>
    <property type="match status" value="1"/>
</dbReference>
<dbReference type="InterPro" id="IPR047871">
    <property type="entry name" value="K_chnl_Slo-like"/>
</dbReference>
<comment type="subcellular location">
    <subcellularLocation>
        <location evidence="1">Membrane</location>
        <topology evidence="1">Multi-pass membrane protein</topology>
    </subcellularLocation>
</comment>
<dbReference type="InParanoid" id="D7FXB0"/>
<keyword evidence="10" id="KW-0407">Ion channel</keyword>
<keyword evidence="5" id="KW-0631">Potassium channel</keyword>
<keyword evidence="3" id="KW-0633">Potassium transport</keyword>
<keyword evidence="4 11" id="KW-0812">Transmembrane</keyword>
<dbReference type="InterPro" id="IPR005821">
    <property type="entry name" value="Ion_trans_dom"/>
</dbReference>
<name>D7FXB0_ECTSI</name>
<feature type="domain" description="RCK N-terminal" evidence="13">
    <location>
        <begin position="261"/>
        <end position="328"/>
    </location>
</feature>
<evidence type="ECO:0000256" key="9">
    <source>
        <dbReference type="ARBA" id="ARBA00023136"/>
    </source>
</evidence>
<evidence type="ECO:0000256" key="8">
    <source>
        <dbReference type="ARBA" id="ARBA00023065"/>
    </source>
</evidence>
<dbReference type="Proteomes" id="UP000002630">
    <property type="component" value="Linkage Group LG03"/>
</dbReference>
<feature type="transmembrane region" description="Helical" evidence="11">
    <location>
        <begin position="38"/>
        <end position="61"/>
    </location>
</feature>
<dbReference type="PANTHER" id="PTHR10027:SF10">
    <property type="entry name" value="SLOWPOKE 2, ISOFORM D"/>
    <property type="match status" value="1"/>
</dbReference>
<evidence type="ECO:0000313" key="14">
    <source>
        <dbReference type="EMBL" id="CBJ32247.1"/>
    </source>
</evidence>
<feature type="transmembrane region" description="Helical" evidence="11">
    <location>
        <begin position="198"/>
        <end position="219"/>
    </location>
</feature>
<dbReference type="InterPro" id="IPR027359">
    <property type="entry name" value="Volt_channel_dom_sf"/>
</dbReference>
<keyword evidence="8" id="KW-0406">Ion transport</keyword>
<evidence type="ECO:0000256" key="7">
    <source>
        <dbReference type="ARBA" id="ARBA00022989"/>
    </source>
</evidence>
<keyword evidence="7 11" id="KW-1133">Transmembrane helix</keyword>
<dbReference type="Pfam" id="PF22614">
    <property type="entry name" value="Slo-like_RCK"/>
    <property type="match status" value="1"/>
</dbReference>
<evidence type="ECO:0000256" key="2">
    <source>
        <dbReference type="ARBA" id="ARBA00022448"/>
    </source>
</evidence>
<keyword evidence="15" id="KW-1185">Reference proteome</keyword>
<dbReference type="AlphaFoldDB" id="D7FXB0"/>
<evidence type="ECO:0000256" key="4">
    <source>
        <dbReference type="ARBA" id="ARBA00022692"/>
    </source>
</evidence>
<dbReference type="PANTHER" id="PTHR10027">
    <property type="entry name" value="CALCIUM-ACTIVATED POTASSIUM CHANNEL ALPHA CHAIN"/>
    <property type="match status" value="1"/>
</dbReference>
<feature type="domain" description="Ion transport" evidence="12">
    <location>
        <begin position="6"/>
        <end position="223"/>
    </location>
</feature>
<protein>
    <submittedName>
        <fullName evidence="14">Uncharacterized protein</fullName>
    </submittedName>
</protein>
<organism evidence="14 15">
    <name type="scientific">Ectocarpus siliculosus</name>
    <name type="common">Brown alga</name>
    <name type="synonym">Conferva siliculosa</name>
    <dbReference type="NCBI Taxonomy" id="2880"/>
    <lineage>
        <taxon>Eukaryota</taxon>
        <taxon>Sar</taxon>
        <taxon>Stramenopiles</taxon>
        <taxon>Ochrophyta</taxon>
        <taxon>PX clade</taxon>
        <taxon>Phaeophyceae</taxon>
        <taxon>Ectocarpales</taxon>
        <taxon>Ectocarpaceae</taxon>
        <taxon>Ectocarpus</taxon>
    </lineage>
</organism>
<dbReference type="EMBL" id="FN648513">
    <property type="protein sequence ID" value="CBJ32247.1"/>
    <property type="molecule type" value="Genomic_DNA"/>
</dbReference>
<dbReference type="Gene3D" id="1.20.120.350">
    <property type="entry name" value="Voltage-gated potassium channels. Chain C"/>
    <property type="match status" value="1"/>
</dbReference>
<dbReference type="EMBL" id="FN649728">
    <property type="protein sequence ID" value="CBJ32247.1"/>
    <property type="molecule type" value="Genomic_DNA"/>
</dbReference>
<dbReference type="OrthoDB" id="206290at2759"/>
<accession>D7FXB0</accession>
<evidence type="ECO:0000256" key="5">
    <source>
        <dbReference type="ARBA" id="ARBA00022826"/>
    </source>
</evidence>
<dbReference type="InterPro" id="IPR003148">
    <property type="entry name" value="RCK_N"/>
</dbReference>
<keyword evidence="9 11" id="KW-0472">Membrane</keyword>
<evidence type="ECO:0000256" key="6">
    <source>
        <dbReference type="ARBA" id="ARBA00022958"/>
    </source>
</evidence>
<dbReference type="SUPFAM" id="SSF81324">
    <property type="entry name" value="Voltage-gated potassium channels"/>
    <property type="match status" value="1"/>
</dbReference>
<evidence type="ECO:0000259" key="12">
    <source>
        <dbReference type="Pfam" id="PF00520"/>
    </source>
</evidence>
<dbReference type="GO" id="GO:0005267">
    <property type="term" value="F:potassium channel activity"/>
    <property type="evidence" value="ECO:0007669"/>
    <property type="project" value="UniProtKB-KW"/>
</dbReference>
<proteinExistence type="predicted"/>
<dbReference type="Gene3D" id="1.10.287.70">
    <property type="match status" value="1"/>
</dbReference>
<feature type="transmembrane region" description="Helical" evidence="11">
    <location>
        <begin position="6"/>
        <end position="26"/>
    </location>
</feature>
<keyword evidence="6" id="KW-0630">Potassium</keyword>
<evidence type="ECO:0000259" key="13">
    <source>
        <dbReference type="Pfam" id="PF22614"/>
    </source>
</evidence>
<dbReference type="OMA" id="CADTEDT"/>
<evidence type="ECO:0000313" key="15">
    <source>
        <dbReference type="Proteomes" id="UP000002630"/>
    </source>
</evidence>
<keyword evidence="2" id="KW-0813">Transport</keyword>
<evidence type="ECO:0000256" key="1">
    <source>
        <dbReference type="ARBA" id="ARBA00004141"/>
    </source>
</evidence>
<dbReference type="GO" id="GO:0016020">
    <property type="term" value="C:membrane"/>
    <property type="evidence" value="ECO:0007669"/>
    <property type="project" value="UniProtKB-SubCell"/>
</dbReference>
<feature type="transmembrane region" description="Helical" evidence="11">
    <location>
        <begin position="73"/>
        <end position="94"/>
    </location>
</feature>
<evidence type="ECO:0000256" key="3">
    <source>
        <dbReference type="ARBA" id="ARBA00022538"/>
    </source>
</evidence>
<sequence>MAACMLFTSITTLVSCVFYIVGTYTANQHHSIVIAGEAVFALVFFMDYVLSVTAEAVWLTYVLSFEGIVDLCSIFPVFGAFYRWLYSLSFVRYLRLGKVTRVIRNHRMLEKIGTFTDVTVNACLLGLKILGLILMTTAIIYGTEQAFKDETDGKAFDDSGTIEDSGTMQWHDCLYFTIVTLSTVGYGDVLPVTAISRMLMIVVIVVALTYVPLEVGNLIDIIGSRPKNRVGYSRHLVGNKLHVVLAMVPGKDDGEGEAGFNAASLRRIIEELFHEDHGVDNESLWVVIMSPSPPSPEVLSVIRSPLFMSRVIYFRGSVMDPLDMNAVCAE</sequence>
<dbReference type="eggNOG" id="KOG1420">
    <property type="taxonomic scope" value="Eukaryota"/>
</dbReference>
<evidence type="ECO:0000256" key="11">
    <source>
        <dbReference type="SAM" id="Phobius"/>
    </source>
</evidence>
<evidence type="ECO:0000256" key="10">
    <source>
        <dbReference type="ARBA" id="ARBA00023303"/>
    </source>
</evidence>
<gene>
    <name evidence="14" type="ORF">Esi_0323_0020</name>
</gene>
<reference evidence="14 15" key="1">
    <citation type="journal article" date="2010" name="Nature">
        <title>The Ectocarpus genome and the independent evolution of multicellularity in brown algae.</title>
        <authorList>
            <person name="Cock J.M."/>
            <person name="Sterck L."/>
            <person name="Rouze P."/>
            <person name="Scornet D."/>
            <person name="Allen A.E."/>
            <person name="Amoutzias G."/>
            <person name="Anthouard V."/>
            <person name="Artiguenave F."/>
            <person name="Aury J.M."/>
            <person name="Badger J.H."/>
            <person name="Beszteri B."/>
            <person name="Billiau K."/>
            <person name="Bonnet E."/>
            <person name="Bothwell J.H."/>
            <person name="Bowler C."/>
            <person name="Boyen C."/>
            <person name="Brownlee C."/>
            <person name="Carrano C.J."/>
            <person name="Charrier B."/>
            <person name="Cho G.Y."/>
            <person name="Coelho S.M."/>
            <person name="Collen J."/>
            <person name="Corre E."/>
            <person name="Da Silva C."/>
            <person name="Delage L."/>
            <person name="Delaroque N."/>
            <person name="Dittami S.M."/>
            <person name="Doulbeau S."/>
            <person name="Elias M."/>
            <person name="Farnham G."/>
            <person name="Gachon C.M."/>
            <person name="Gschloessl B."/>
            <person name="Heesch S."/>
            <person name="Jabbari K."/>
            <person name="Jubin C."/>
            <person name="Kawai H."/>
            <person name="Kimura K."/>
            <person name="Kloareg B."/>
            <person name="Kupper F.C."/>
            <person name="Lang D."/>
            <person name="Le Bail A."/>
            <person name="Leblanc C."/>
            <person name="Lerouge P."/>
            <person name="Lohr M."/>
            <person name="Lopez P.J."/>
            <person name="Martens C."/>
            <person name="Maumus F."/>
            <person name="Michel G."/>
            <person name="Miranda-Saavedra D."/>
            <person name="Morales J."/>
            <person name="Moreau H."/>
            <person name="Motomura T."/>
            <person name="Nagasato C."/>
            <person name="Napoli C.A."/>
            <person name="Nelson D.R."/>
            <person name="Nyvall-Collen P."/>
            <person name="Peters A.F."/>
            <person name="Pommier C."/>
            <person name="Potin P."/>
            <person name="Poulain J."/>
            <person name="Quesneville H."/>
            <person name="Read B."/>
            <person name="Rensing S.A."/>
            <person name="Ritter A."/>
            <person name="Rousvoal S."/>
            <person name="Samanta M."/>
            <person name="Samson G."/>
            <person name="Schroeder D.C."/>
            <person name="Segurens B."/>
            <person name="Strittmatter M."/>
            <person name="Tonon T."/>
            <person name="Tregear J.W."/>
            <person name="Valentin K."/>
            <person name="von Dassow P."/>
            <person name="Yamagishi T."/>
            <person name="Van de Peer Y."/>
            <person name="Wincker P."/>
        </authorList>
    </citation>
    <scope>NUCLEOTIDE SEQUENCE [LARGE SCALE GENOMIC DNA]</scope>
    <source>
        <strain evidence="15">Ec32 / CCAP1310/4</strain>
    </source>
</reference>